<evidence type="ECO:0000313" key="1">
    <source>
        <dbReference type="EMBL" id="QDV69329.1"/>
    </source>
</evidence>
<reference evidence="1 2" key="1">
    <citation type="submission" date="2019-02" db="EMBL/GenBank/DDBJ databases">
        <title>Deep-cultivation of Planctomycetes and their phenomic and genomic characterization uncovers novel biology.</title>
        <authorList>
            <person name="Wiegand S."/>
            <person name="Jogler M."/>
            <person name="Boedeker C."/>
            <person name="Pinto D."/>
            <person name="Vollmers J."/>
            <person name="Rivas-Marin E."/>
            <person name="Kohn T."/>
            <person name="Peeters S.H."/>
            <person name="Heuer A."/>
            <person name="Rast P."/>
            <person name="Oberbeckmann S."/>
            <person name="Bunk B."/>
            <person name="Jeske O."/>
            <person name="Meyerdierks A."/>
            <person name="Storesund J.E."/>
            <person name="Kallscheuer N."/>
            <person name="Luecker S."/>
            <person name="Lage O.M."/>
            <person name="Pohl T."/>
            <person name="Merkel B.J."/>
            <person name="Hornburger P."/>
            <person name="Mueller R.-W."/>
            <person name="Bruemmer F."/>
            <person name="Labrenz M."/>
            <person name="Spormann A.M."/>
            <person name="Op den Camp H."/>
            <person name="Overmann J."/>
            <person name="Amann R."/>
            <person name="Jetten M.S.M."/>
            <person name="Mascher T."/>
            <person name="Medema M.H."/>
            <person name="Devos D.P."/>
            <person name="Kaster A.-K."/>
            <person name="Ovreas L."/>
            <person name="Rohde M."/>
            <person name="Galperin M.Y."/>
            <person name="Jogler C."/>
        </authorList>
    </citation>
    <scope>NUCLEOTIDE SEQUENCE [LARGE SCALE GENOMIC DNA]</scope>
    <source>
        <strain evidence="1 2">Poly24</strain>
    </source>
</reference>
<dbReference type="KEGG" id="rcf:Poly24_30440"/>
<name>A0A518JUV7_9BACT</name>
<sequence length="336" mass="36623">MTEDMSWFQQLTGIEESTPDQVRTELSVDGDCLVCPDARRIAFGRLETPTLAELRSKAEATKPSSGRLTICERVADVRQLHADPRNAGALFQVASQFNLLEMASPSVTPERGVGIYEHDHTQGPACAVACGAGTIYRNYFASVGDRIGQSHDHQIDCSADLGTQLGNVEGRLWKLQNGYLFPSDSGLKTIGQKLRAADPETVDRYRASLRIGLQWDTAVTLAGAEHRVSQAYCSALPVAYGRQPAAEWTDFAKLVLDAAYEATLAAATINWAKTGSNKLYLTLLGGGVFGNRNAWILDAIQRAALLYRESPLEVAIVSYGTSKPEVARLVRQFNET</sequence>
<dbReference type="EMBL" id="CP036348">
    <property type="protein sequence ID" value="QDV69329.1"/>
    <property type="molecule type" value="Genomic_DNA"/>
</dbReference>
<accession>A0A518JUV7</accession>
<proteinExistence type="predicted"/>
<dbReference type="AlphaFoldDB" id="A0A518JUV7"/>
<protein>
    <submittedName>
        <fullName evidence="1">Uncharacterized protein</fullName>
    </submittedName>
</protein>
<dbReference type="PANTHER" id="PTHR35609:SF1">
    <property type="entry name" value="MACRO DOMAIN-CONTAINING PROTEIN"/>
    <property type="match status" value="1"/>
</dbReference>
<organism evidence="1 2">
    <name type="scientific">Rosistilla carotiformis</name>
    <dbReference type="NCBI Taxonomy" id="2528017"/>
    <lineage>
        <taxon>Bacteria</taxon>
        <taxon>Pseudomonadati</taxon>
        <taxon>Planctomycetota</taxon>
        <taxon>Planctomycetia</taxon>
        <taxon>Pirellulales</taxon>
        <taxon>Pirellulaceae</taxon>
        <taxon>Rosistilla</taxon>
    </lineage>
</organism>
<dbReference type="PANTHER" id="PTHR35609">
    <property type="entry name" value="MACRO DOMAIN-CONTAINING PROTEIN"/>
    <property type="match status" value="1"/>
</dbReference>
<dbReference type="Proteomes" id="UP000315082">
    <property type="component" value="Chromosome"/>
</dbReference>
<keyword evidence="2" id="KW-1185">Reference proteome</keyword>
<gene>
    <name evidence="1" type="ORF">Poly24_30440</name>
</gene>
<evidence type="ECO:0000313" key="2">
    <source>
        <dbReference type="Proteomes" id="UP000315082"/>
    </source>
</evidence>